<dbReference type="PROSITE" id="PS00211">
    <property type="entry name" value="ABC_TRANSPORTER_1"/>
    <property type="match status" value="1"/>
</dbReference>
<evidence type="ECO:0000256" key="7">
    <source>
        <dbReference type="ARBA" id="ARBA00023136"/>
    </source>
</evidence>
<keyword evidence="7 9" id="KW-0472">Membrane</keyword>
<dbReference type="Proteomes" id="UP000824139">
    <property type="component" value="Unassembled WGS sequence"/>
</dbReference>
<keyword evidence="4 9" id="KW-0132">Cell division</keyword>
<evidence type="ECO:0000256" key="4">
    <source>
        <dbReference type="ARBA" id="ARBA00022618"/>
    </source>
</evidence>
<comment type="subcellular location">
    <subcellularLocation>
        <location evidence="9">Cell membrane</location>
        <topology evidence="9">Peripheral membrane protein</topology>
        <orientation evidence="9">Cytoplasmic side</orientation>
    </subcellularLocation>
</comment>
<dbReference type="SUPFAM" id="SSF52540">
    <property type="entry name" value="P-loop containing nucleoside triphosphate hydrolases"/>
    <property type="match status" value="1"/>
</dbReference>
<dbReference type="InterPro" id="IPR003593">
    <property type="entry name" value="AAA+_ATPase"/>
</dbReference>
<keyword evidence="6 9" id="KW-0067">ATP-binding</keyword>
<dbReference type="GO" id="GO:0051301">
    <property type="term" value="P:cell division"/>
    <property type="evidence" value="ECO:0007669"/>
    <property type="project" value="UniProtKB-UniRule"/>
</dbReference>
<comment type="caution">
    <text evidence="11">The sequence shown here is derived from an EMBL/GenBank/DDBJ whole genome shotgun (WGS) entry which is preliminary data.</text>
</comment>
<dbReference type="GO" id="GO:0005524">
    <property type="term" value="F:ATP binding"/>
    <property type="evidence" value="ECO:0007669"/>
    <property type="project" value="UniProtKB-UniRule"/>
</dbReference>
<gene>
    <name evidence="9 11" type="primary">ftsE</name>
    <name evidence="11" type="ORF">IAD41_09720</name>
</gene>
<dbReference type="EMBL" id="DVJO01000214">
    <property type="protein sequence ID" value="HIS83867.1"/>
    <property type="molecule type" value="Genomic_DNA"/>
</dbReference>
<evidence type="ECO:0000256" key="2">
    <source>
        <dbReference type="ARBA" id="ARBA00020019"/>
    </source>
</evidence>
<evidence type="ECO:0000313" key="11">
    <source>
        <dbReference type="EMBL" id="HIS83867.1"/>
    </source>
</evidence>
<comment type="function">
    <text evidence="9">Part of the ABC transporter FtsEX involved in cellular division.</text>
</comment>
<reference evidence="11" key="1">
    <citation type="submission" date="2020-10" db="EMBL/GenBank/DDBJ databases">
        <authorList>
            <person name="Gilroy R."/>
        </authorList>
    </citation>
    <scope>NUCLEOTIDE SEQUENCE</scope>
    <source>
        <strain evidence="11">CHK152-2994</strain>
    </source>
</reference>
<dbReference type="InterPro" id="IPR017871">
    <property type="entry name" value="ABC_transporter-like_CS"/>
</dbReference>
<sequence>MIQFRSVTKKYKNDNYALKNINLDIMSGEFVFIVGASGAGKSTLMKLLYNEERPTSGTVTIGGINIANLSNDKVPNLRRCMGIVFQDYKLLQNQSVFDNVAYVIRTLGISSREINARVTGALKIVGLHEKMRATPAELSGGEQQRVGIARAIVNGPPLLIADEPTGNLDPKNSLEIMQILDQINQRGITVIVSTHDNAMVDYFRKRVITLDKGEIVRDIQAGTYE</sequence>
<dbReference type="InterPro" id="IPR005286">
    <property type="entry name" value="Cell_div_FtsE"/>
</dbReference>
<dbReference type="PROSITE" id="PS50893">
    <property type="entry name" value="ABC_TRANSPORTER_2"/>
    <property type="match status" value="1"/>
</dbReference>
<evidence type="ECO:0000256" key="8">
    <source>
        <dbReference type="ARBA" id="ARBA00023306"/>
    </source>
</evidence>
<dbReference type="FunFam" id="3.40.50.300:FF:000056">
    <property type="entry name" value="Cell division ATP-binding protein FtsE"/>
    <property type="match status" value="1"/>
</dbReference>
<dbReference type="InterPro" id="IPR003439">
    <property type="entry name" value="ABC_transporter-like_ATP-bd"/>
</dbReference>
<evidence type="ECO:0000256" key="1">
    <source>
        <dbReference type="ARBA" id="ARBA00005417"/>
    </source>
</evidence>
<keyword evidence="5 9" id="KW-0547">Nucleotide-binding</keyword>
<dbReference type="SMART" id="SM00382">
    <property type="entry name" value="AAA"/>
    <property type="match status" value="1"/>
</dbReference>
<evidence type="ECO:0000256" key="9">
    <source>
        <dbReference type="RuleBase" id="RU365094"/>
    </source>
</evidence>
<protein>
    <recommendedName>
        <fullName evidence="2 9">Cell division ATP-binding protein FtsE</fullName>
    </recommendedName>
</protein>
<evidence type="ECO:0000313" key="12">
    <source>
        <dbReference type="Proteomes" id="UP000824139"/>
    </source>
</evidence>
<dbReference type="NCBIfam" id="TIGR02673">
    <property type="entry name" value="FtsE"/>
    <property type="match status" value="1"/>
</dbReference>
<dbReference type="InterPro" id="IPR015854">
    <property type="entry name" value="ABC_transpr_LolD-like"/>
</dbReference>
<reference evidence="11" key="2">
    <citation type="journal article" date="2021" name="PeerJ">
        <title>Extensive microbial diversity within the chicken gut microbiome revealed by metagenomics and culture.</title>
        <authorList>
            <person name="Gilroy R."/>
            <person name="Ravi A."/>
            <person name="Getino M."/>
            <person name="Pursley I."/>
            <person name="Horton D.L."/>
            <person name="Alikhan N.F."/>
            <person name="Baker D."/>
            <person name="Gharbi K."/>
            <person name="Hall N."/>
            <person name="Watson M."/>
            <person name="Adriaenssens E.M."/>
            <person name="Foster-Nyarko E."/>
            <person name="Jarju S."/>
            <person name="Secka A."/>
            <person name="Antonio M."/>
            <person name="Oren A."/>
            <person name="Chaudhuri R.R."/>
            <person name="La Ragione R."/>
            <person name="Hildebrand F."/>
            <person name="Pallen M.J."/>
        </authorList>
    </citation>
    <scope>NUCLEOTIDE SEQUENCE</scope>
    <source>
        <strain evidence="11">CHK152-2994</strain>
    </source>
</reference>
<dbReference type="GO" id="GO:0022857">
    <property type="term" value="F:transmembrane transporter activity"/>
    <property type="evidence" value="ECO:0007669"/>
    <property type="project" value="TreeGrafter"/>
</dbReference>
<evidence type="ECO:0000256" key="5">
    <source>
        <dbReference type="ARBA" id="ARBA00022741"/>
    </source>
</evidence>
<dbReference type="Pfam" id="PF00005">
    <property type="entry name" value="ABC_tran"/>
    <property type="match status" value="1"/>
</dbReference>
<dbReference type="GO" id="GO:0016887">
    <property type="term" value="F:ATP hydrolysis activity"/>
    <property type="evidence" value="ECO:0007669"/>
    <property type="project" value="InterPro"/>
</dbReference>
<dbReference type="Gene3D" id="3.40.50.300">
    <property type="entry name" value="P-loop containing nucleotide triphosphate hydrolases"/>
    <property type="match status" value="1"/>
</dbReference>
<keyword evidence="8 9" id="KW-0131">Cell cycle</keyword>
<dbReference type="GO" id="GO:0005886">
    <property type="term" value="C:plasma membrane"/>
    <property type="evidence" value="ECO:0007669"/>
    <property type="project" value="UniProtKB-SubCell"/>
</dbReference>
<keyword evidence="3 9" id="KW-1003">Cell membrane</keyword>
<evidence type="ECO:0000259" key="10">
    <source>
        <dbReference type="PROSITE" id="PS50893"/>
    </source>
</evidence>
<feature type="domain" description="ABC transporter" evidence="10">
    <location>
        <begin position="2"/>
        <end position="224"/>
    </location>
</feature>
<name>A0A9D1FXC8_9BACT</name>
<proteinExistence type="inferred from homology"/>
<accession>A0A9D1FXC8</accession>
<dbReference type="InterPro" id="IPR027417">
    <property type="entry name" value="P-loop_NTPase"/>
</dbReference>
<evidence type="ECO:0000256" key="6">
    <source>
        <dbReference type="ARBA" id="ARBA00022840"/>
    </source>
</evidence>
<dbReference type="AlphaFoldDB" id="A0A9D1FXC8"/>
<comment type="similarity">
    <text evidence="1 9">Belongs to the ABC transporter superfamily.</text>
</comment>
<dbReference type="PANTHER" id="PTHR24220:SF470">
    <property type="entry name" value="CELL DIVISION ATP-BINDING PROTEIN FTSE"/>
    <property type="match status" value="1"/>
</dbReference>
<evidence type="ECO:0000256" key="3">
    <source>
        <dbReference type="ARBA" id="ARBA00022475"/>
    </source>
</evidence>
<organism evidence="11 12">
    <name type="scientific">Candidatus Scatenecus faecavium</name>
    <dbReference type="NCBI Taxonomy" id="2840915"/>
    <lineage>
        <taxon>Bacteria</taxon>
        <taxon>Candidatus Scatenecus</taxon>
    </lineage>
</organism>
<comment type="subunit">
    <text evidence="9">Homodimer. Forms a membrane-associated complex with FtsX.</text>
</comment>
<dbReference type="PANTHER" id="PTHR24220">
    <property type="entry name" value="IMPORT ATP-BINDING PROTEIN"/>
    <property type="match status" value="1"/>
</dbReference>